<dbReference type="EMBL" id="WIXP02000016">
    <property type="protein sequence ID" value="KAF6198653.1"/>
    <property type="molecule type" value="Genomic_DNA"/>
</dbReference>
<gene>
    <name evidence="2" type="ORF">GE061_008405</name>
</gene>
<name>A0A6A4IVW0_APOLU</name>
<accession>A0A6A4IVW0</accession>
<dbReference type="AlphaFoldDB" id="A0A6A4IVW0"/>
<dbReference type="InterPro" id="IPR005055">
    <property type="entry name" value="A10/PebIII"/>
</dbReference>
<dbReference type="PANTHER" id="PTHR11257:SF12">
    <property type="entry name" value="EJACULATORY BULB-SPECIFIC PROTEIN 3-RELATED"/>
    <property type="match status" value="1"/>
</dbReference>
<organism evidence="2 3">
    <name type="scientific">Apolygus lucorum</name>
    <name type="common">Small green plant bug</name>
    <name type="synonym">Lygocoris lucorum</name>
    <dbReference type="NCBI Taxonomy" id="248454"/>
    <lineage>
        <taxon>Eukaryota</taxon>
        <taxon>Metazoa</taxon>
        <taxon>Ecdysozoa</taxon>
        <taxon>Arthropoda</taxon>
        <taxon>Hexapoda</taxon>
        <taxon>Insecta</taxon>
        <taxon>Pterygota</taxon>
        <taxon>Neoptera</taxon>
        <taxon>Paraneoptera</taxon>
        <taxon>Hemiptera</taxon>
        <taxon>Heteroptera</taxon>
        <taxon>Panheteroptera</taxon>
        <taxon>Cimicomorpha</taxon>
        <taxon>Miridae</taxon>
        <taxon>Mirini</taxon>
        <taxon>Apolygus</taxon>
    </lineage>
</organism>
<feature type="compositionally biased region" description="Polar residues" evidence="1">
    <location>
        <begin position="1"/>
        <end position="17"/>
    </location>
</feature>
<evidence type="ECO:0000313" key="3">
    <source>
        <dbReference type="Proteomes" id="UP000466442"/>
    </source>
</evidence>
<reference evidence="2" key="1">
    <citation type="journal article" date="2021" name="Mol. Ecol. Resour.">
        <title>Apolygus lucorum genome provides insights into omnivorousness and mesophyll feeding.</title>
        <authorList>
            <person name="Liu Y."/>
            <person name="Liu H."/>
            <person name="Wang H."/>
            <person name="Huang T."/>
            <person name="Liu B."/>
            <person name="Yang B."/>
            <person name="Yin L."/>
            <person name="Li B."/>
            <person name="Zhang Y."/>
            <person name="Zhang S."/>
            <person name="Jiang F."/>
            <person name="Zhang X."/>
            <person name="Ren Y."/>
            <person name="Wang B."/>
            <person name="Wang S."/>
            <person name="Lu Y."/>
            <person name="Wu K."/>
            <person name="Fan W."/>
            <person name="Wang G."/>
        </authorList>
    </citation>
    <scope>NUCLEOTIDE SEQUENCE</scope>
    <source>
        <strain evidence="2">12Hb</strain>
    </source>
</reference>
<dbReference type="Proteomes" id="UP000466442">
    <property type="component" value="Linkage Group LG16"/>
</dbReference>
<dbReference type="InterPro" id="IPR036682">
    <property type="entry name" value="OS_D_A10/PebIII_sf"/>
</dbReference>
<proteinExistence type="predicted"/>
<evidence type="ECO:0000313" key="2">
    <source>
        <dbReference type="EMBL" id="KAF6198653.1"/>
    </source>
</evidence>
<evidence type="ECO:0000256" key="1">
    <source>
        <dbReference type="SAM" id="MobiDB-lite"/>
    </source>
</evidence>
<protein>
    <submittedName>
        <fullName evidence="2">Uncharacterized protein</fullName>
    </submittedName>
</protein>
<dbReference type="PANTHER" id="PTHR11257">
    <property type="entry name" value="CHEMOSENSORY PROTEIN-RELATED"/>
    <property type="match status" value="1"/>
</dbReference>
<feature type="region of interest" description="Disordered" evidence="1">
    <location>
        <begin position="1"/>
        <end position="21"/>
    </location>
</feature>
<dbReference type="Gene3D" id="1.10.2080.10">
    <property type="entry name" value="Insect odorant-binding protein A10/Ejaculatory bulb-specific protein 3"/>
    <property type="match status" value="1"/>
</dbReference>
<keyword evidence="3" id="KW-1185">Reference proteome</keyword>
<sequence>MLMSCRRTSQGSCNAQGPSKEVGPTLISRQPAFDQDSVHLQRFSSQIVFPPEENFIIVKMKFVAALFVASVAVLAVEAADQYTTKYDNIDLDDILKNQRLYKKYFECLTNKGKCTPDGKELKEHLPDALKTGCSKCSEKQRAGSEKVIKHLLKNKPSDYAILEKIYDPQGSYKKKYEAEAKKLGINV</sequence>
<dbReference type="SUPFAM" id="SSF100910">
    <property type="entry name" value="Chemosensory protein Csp2"/>
    <property type="match status" value="1"/>
</dbReference>
<dbReference type="OrthoDB" id="6344725at2759"/>
<comment type="caution">
    <text evidence="2">The sequence shown here is derived from an EMBL/GenBank/DDBJ whole genome shotgun (WGS) entry which is preliminary data.</text>
</comment>
<dbReference type="Pfam" id="PF03392">
    <property type="entry name" value="OS-D"/>
    <property type="match status" value="1"/>
</dbReference>